<name>A0A316VUS8_9BASI</name>
<dbReference type="GO" id="GO:0003729">
    <property type="term" value="F:mRNA binding"/>
    <property type="evidence" value="ECO:0007669"/>
    <property type="project" value="TreeGrafter"/>
</dbReference>
<dbReference type="PROSITE" id="PS50103">
    <property type="entry name" value="ZF_C3H1"/>
    <property type="match status" value="2"/>
</dbReference>
<feature type="compositionally biased region" description="Basic and acidic residues" evidence="5">
    <location>
        <begin position="56"/>
        <end position="72"/>
    </location>
</feature>
<keyword evidence="1 4" id="KW-0479">Metal-binding</keyword>
<evidence type="ECO:0000259" key="6">
    <source>
        <dbReference type="PROSITE" id="PS50103"/>
    </source>
</evidence>
<dbReference type="GO" id="GO:0005829">
    <property type="term" value="C:cytosol"/>
    <property type="evidence" value="ECO:0007669"/>
    <property type="project" value="TreeGrafter"/>
</dbReference>
<dbReference type="Gene3D" id="4.10.1000.10">
    <property type="entry name" value="Zinc finger, CCCH-type"/>
    <property type="match status" value="1"/>
</dbReference>
<feature type="compositionally biased region" description="Basic and acidic residues" evidence="5">
    <location>
        <begin position="252"/>
        <end position="275"/>
    </location>
</feature>
<dbReference type="Gene3D" id="6.20.400.10">
    <property type="match status" value="1"/>
</dbReference>
<dbReference type="EMBL" id="KZ819410">
    <property type="protein sequence ID" value="PWN40658.1"/>
    <property type="molecule type" value="Genomic_DNA"/>
</dbReference>
<sequence>MAKSKIEKAKGDQPKKVAVDKTFGMKNKKGAKGQQQVKVLQQQQAMAGKTPAELAAQRKREEDKRAKAEAEKLRKKEMENILIIQPKVPFGVDPKTVTCEFWKHGKCDKSANRCKFAHEHNANRKVEKKDLYTDMREGDEDAKKSDTMDKWDEAKLQQVVLSKHGNPKSTTDKVCKYFLTAVEDGKYGWFWVCPNGGDNCMYRHALPPGFVLKSQRKAMEEEEKANEISLEDFLESARHKLGAGKGTPVTEESFKVWKQRRTDAKQAQEDTEKAKKAQQAAANKMAGLTGREMWTLNAELLGQDDDDGDDDEYDMATYMKSWQQERQAEEEREGGISDGEDEPVTEQAGAAASNEEKMASLSVNGDEGQEVGRRKE</sequence>
<dbReference type="AlphaFoldDB" id="A0A316VUS8"/>
<feature type="domain" description="C3H1-type" evidence="6">
    <location>
        <begin position="93"/>
        <end position="121"/>
    </location>
</feature>
<feature type="zinc finger region" description="C3H1-type" evidence="4">
    <location>
        <begin position="93"/>
        <end position="121"/>
    </location>
</feature>
<feature type="region of interest" description="Disordered" evidence="5">
    <location>
        <begin position="301"/>
        <end position="376"/>
    </location>
</feature>
<evidence type="ECO:0000256" key="5">
    <source>
        <dbReference type="SAM" id="MobiDB-lite"/>
    </source>
</evidence>
<reference evidence="7 8" key="1">
    <citation type="journal article" date="2018" name="Mol. Biol. Evol.">
        <title>Broad Genomic Sampling Reveals a Smut Pathogenic Ancestry of the Fungal Clade Ustilaginomycotina.</title>
        <authorList>
            <person name="Kijpornyongpan T."/>
            <person name="Mondo S.J."/>
            <person name="Barry K."/>
            <person name="Sandor L."/>
            <person name="Lee J."/>
            <person name="Lipzen A."/>
            <person name="Pangilinan J."/>
            <person name="LaButti K."/>
            <person name="Hainaut M."/>
            <person name="Henrissat B."/>
            <person name="Grigoriev I.V."/>
            <person name="Spatafora J.W."/>
            <person name="Aime M.C."/>
        </authorList>
    </citation>
    <scope>NUCLEOTIDE SEQUENCE [LARGE SCALE GENOMIC DNA]</scope>
    <source>
        <strain evidence="7 8">MCA 4658</strain>
    </source>
</reference>
<evidence type="ECO:0000256" key="4">
    <source>
        <dbReference type="PROSITE-ProRule" id="PRU00723"/>
    </source>
</evidence>
<dbReference type="InParanoid" id="A0A316VUS8"/>
<evidence type="ECO:0000256" key="2">
    <source>
        <dbReference type="ARBA" id="ARBA00022771"/>
    </source>
</evidence>
<feature type="region of interest" description="Disordered" evidence="5">
    <location>
        <begin position="242"/>
        <end position="280"/>
    </location>
</feature>
<dbReference type="RefSeq" id="XP_025367818.1">
    <property type="nucleotide sequence ID" value="XM_025514483.1"/>
</dbReference>
<accession>A0A316VUS8</accession>
<gene>
    <name evidence="7" type="ORF">IE81DRAFT_325334</name>
</gene>
<keyword evidence="2 4" id="KW-0863">Zinc-finger</keyword>
<dbReference type="InterPro" id="IPR032378">
    <property type="entry name" value="ZC3H15/TMA46_C"/>
</dbReference>
<feature type="domain" description="C3H1-type" evidence="6">
    <location>
        <begin position="169"/>
        <end position="207"/>
    </location>
</feature>
<dbReference type="SMART" id="SM00356">
    <property type="entry name" value="ZnF_C3H1"/>
    <property type="match status" value="2"/>
</dbReference>
<organism evidence="7 8">
    <name type="scientific">Ceraceosorus guamensis</name>
    <dbReference type="NCBI Taxonomy" id="1522189"/>
    <lineage>
        <taxon>Eukaryota</taxon>
        <taxon>Fungi</taxon>
        <taxon>Dikarya</taxon>
        <taxon>Basidiomycota</taxon>
        <taxon>Ustilaginomycotina</taxon>
        <taxon>Exobasidiomycetes</taxon>
        <taxon>Ceraceosorales</taxon>
        <taxon>Ceraceosoraceae</taxon>
        <taxon>Ceraceosorus</taxon>
    </lineage>
</organism>
<feature type="region of interest" description="Disordered" evidence="5">
    <location>
        <begin position="47"/>
        <end position="72"/>
    </location>
</feature>
<feature type="compositionally biased region" description="Acidic residues" evidence="5">
    <location>
        <begin position="302"/>
        <end position="314"/>
    </location>
</feature>
<protein>
    <recommendedName>
        <fullName evidence="6">C3H1-type domain-containing protein</fullName>
    </recommendedName>
</protein>
<feature type="zinc finger region" description="C3H1-type" evidence="4">
    <location>
        <begin position="169"/>
        <end position="207"/>
    </location>
</feature>
<dbReference type="PANTHER" id="PTHR12681:SF0">
    <property type="entry name" value="ZINC FINGER CCCH DOMAIN-CONTAINING PROTEIN 15"/>
    <property type="match status" value="1"/>
</dbReference>
<evidence type="ECO:0000313" key="7">
    <source>
        <dbReference type="EMBL" id="PWN40658.1"/>
    </source>
</evidence>
<dbReference type="OrthoDB" id="278280at2759"/>
<evidence type="ECO:0000256" key="3">
    <source>
        <dbReference type="ARBA" id="ARBA00022833"/>
    </source>
</evidence>
<dbReference type="GeneID" id="37036353"/>
<keyword evidence="8" id="KW-1185">Reference proteome</keyword>
<proteinExistence type="predicted"/>
<dbReference type="STRING" id="1522189.A0A316VUS8"/>
<dbReference type="InterPro" id="IPR000571">
    <property type="entry name" value="Znf_CCCH"/>
</dbReference>
<dbReference type="FunCoup" id="A0A316VUS8">
    <property type="interactions" value="870"/>
</dbReference>
<evidence type="ECO:0000256" key="1">
    <source>
        <dbReference type="ARBA" id="ARBA00022723"/>
    </source>
</evidence>
<evidence type="ECO:0000313" key="8">
    <source>
        <dbReference type="Proteomes" id="UP000245783"/>
    </source>
</evidence>
<dbReference type="Proteomes" id="UP000245783">
    <property type="component" value="Unassembled WGS sequence"/>
</dbReference>
<dbReference type="Pfam" id="PF16543">
    <property type="entry name" value="DFRP_C"/>
    <property type="match status" value="1"/>
</dbReference>
<dbReference type="PANTHER" id="PTHR12681">
    <property type="entry name" value="ZINC FINGER-CONTAINING PROTEIN P48ZNF"/>
    <property type="match status" value="1"/>
</dbReference>
<dbReference type="GO" id="GO:0008270">
    <property type="term" value="F:zinc ion binding"/>
    <property type="evidence" value="ECO:0007669"/>
    <property type="project" value="UniProtKB-KW"/>
</dbReference>
<keyword evidence="3 4" id="KW-0862">Zinc</keyword>
<dbReference type="GO" id="GO:0002181">
    <property type="term" value="P:cytoplasmic translation"/>
    <property type="evidence" value="ECO:0007669"/>
    <property type="project" value="TreeGrafter"/>
</dbReference>
<feature type="compositionally biased region" description="Basic and acidic residues" evidence="5">
    <location>
        <begin position="326"/>
        <end position="335"/>
    </location>
</feature>